<dbReference type="GO" id="GO:0046872">
    <property type="term" value="F:metal ion binding"/>
    <property type="evidence" value="ECO:0007669"/>
    <property type="project" value="UniProtKB-KW"/>
</dbReference>
<dbReference type="PROSITE" id="PS50004">
    <property type="entry name" value="C2"/>
    <property type="match status" value="1"/>
</dbReference>
<dbReference type="PANTHER" id="PTHR45933:SF28">
    <property type="entry name" value="C2 DOMAIN-CONTAINING PROTEIN"/>
    <property type="match status" value="1"/>
</dbReference>
<keyword evidence="10" id="KW-0539">Nucleus</keyword>
<evidence type="ECO:0000259" key="12">
    <source>
        <dbReference type="PROSITE" id="PS50004"/>
    </source>
</evidence>
<dbReference type="GO" id="GO:0005634">
    <property type="term" value="C:nucleus"/>
    <property type="evidence" value="ECO:0007669"/>
    <property type="project" value="UniProtKB-SubCell"/>
</dbReference>
<dbReference type="SMART" id="SM00239">
    <property type="entry name" value="C2"/>
    <property type="match status" value="1"/>
</dbReference>
<dbReference type="AlphaFoldDB" id="A0AAU9NHL3"/>
<dbReference type="GO" id="GO:0005096">
    <property type="term" value="F:GTPase activator activity"/>
    <property type="evidence" value="ECO:0007669"/>
    <property type="project" value="UniProtKB-KW"/>
</dbReference>
<evidence type="ECO:0000256" key="6">
    <source>
        <dbReference type="ARBA" id="ARBA00022723"/>
    </source>
</evidence>
<keyword evidence="5" id="KW-0938">Abscisic acid signaling pathway</keyword>
<keyword evidence="7" id="KW-0106">Calcium</keyword>
<comment type="caution">
    <text evidence="13">The sequence shown here is derived from an EMBL/GenBank/DDBJ whole genome shotgun (WGS) entry which is preliminary data.</text>
</comment>
<dbReference type="InterPro" id="IPR044562">
    <property type="entry name" value="CAR1-11"/>
</dbReference>
<evidence type="ECO:0000256" key="3">
    <source>
        <dbReference type="ARBA" id="ARBA00022468"/>
    </source>
</evidence>
<evidence type="ECO:0000256" key="8">
    <source>
        <dbReference type="ARBA" id="ARBA00023121"/>
    </source>
</evidence>
<sequence>MESLLGLLSIHVHKGVNLASRDIGASDPYIIFKLGDQKVKTKVVKNNNNPVWDEVLTLAMFEPLPIKMEVYDKDTFSQDDELGHAEFDINPFLEALKMHFDDLPNETIIATVKPARNNCIAEESHIKWTNGKVIQKLVLRLQNVVSGEIEIQLEWANVPGSRGL</sequence>
<comment type="subcellular location">
    <subcellularLocation>
        <location evidence="2">Cell membrane</location>
    </subcellularLocation>
    <subcellularLocation>
        <location evidence="1">Nucleus</location>
    </subcellularLocation>
</comment>
<dbReference type="GO" id="GO:0009738">
    <property type="term" value="P:abscisic acid-activated signaling pathway"/>
    <property type="evidence" value="ECO:0007669"/>
    <property type="project" value="UniProtKB-KW"/>
</dbReference>
<proteinExistence type="inferred from homology"/>
<comment type="similarity">
    <text evidence="11">Belongs to the plant CAR protein family.</text>
</comment>
<keyword evidence="4" id="KW-1003">Cell membrane</keyword>
<dbReference type="GO" id="GO:0005886">
    <property type="term" value="C:plasma membrane"/>
    <property type="evidence" value="ECO:0007669"/>
    <property type="project" value="UniProtKB-SubCell"/>
</dbReference>
<protein>
    <recommendedName>
        <fullName evidence="12">C2 domain-containing protein</fullName>
    </recommendedName>
</protein>
<dbReference type="Proteomes" id="UP001157418">
    <property type="component" value="Unassembled WGS sequence"/>
</dbReference>
<evidence type="ECO:0000256" key="4">
    <source>
        <dbReference type="ARBA" id="ARBA00022475"/>
    </source>
</evidence>
<keyword evidence="6" id="KW-0479">Metal-binding</keyword>
<evidence type="ECO:0000313" key="13">
    <source>
        <dbReference type="EMBL" id="CAH1437348.1"/>
    </source>
</evidence>
<evidence type="ECO:0000256" key="7">
    <source>
        <dbReference type="ARBA" id="ARBA00022837"/>
    </source>
</evidence>
<dbReference type="EMBL" id="CAKMRJ010004445">
    <property type="protein sequence ID" value="CAH1437348.1"/>
    <property type="molecule type" value="Genomic_DNA"/>
</dbReference>
<keyword evidence="3" id="KW-0343">GTPase activation</keyword>
<keyword evidence="9" id="KW-0472">Membrane</keyword>
<accession>A0AAU9NHL3</accession>
<keyword evidence="8" id="KW-0446">Lipid-binding</keyword>
<evidence type="ECO:0000256" key="9">
    <source>
        <dbReference type="ARBA" id="ARBA00023136"/>
    </source>
</evidence>
<evidence type="ECO:0000256" key="1">
    <source>
        <dbReference type="ARBA" id="ARBA00004123"/>
    </source>
</evidence>
<dbReference type="InterPro" id="IPR000008">
    <property type="entry name" value="C2_dom"/>
</dbReference>
<evidence type="ECO:0000256" key="10">
    <source>
        <dbReference type="ARBA" id="ARBA00023242"/>
    </source>
</evidence>
<feature type="domain" description="C2" evidence="12">
    <location>
        <begin position="1"/>
        <end position="102"/>
    </location>
</feature>
<evidence type="ECO:0000256" key="5">
    <source>
        <dbReference type="ARBA" id="ARBA00022682"/>
    </source>
</evidence>
<keyword evidence="14" id="KW-1185">Reference proteome</keyword>
<dbReference type="InterPro" id="IPR035892">
    <property type="entry name" value="C2_domain_sf"/>
</dbReference>
<gene>
    <name evidence="13" type="ORF">LVIROSA_LOCUS23681</name>
</gene>
<dbReference type="Pfam" id="PF00168">
    <property type="entry name" value="C2"/>
    <property type="match status" value="1"/>
</dbReference>
<dbReference type="PANTHER" id="PTHR45933">
    <property type="entry name" value="PROTEIN C2-DOMAIN ABA-RELATED 4"/>
    <property type="match status" value="1"/>
</dbReference>
<reference evidence="13 14" key="1">
    <citation type="submission" date="2022-01" db="EMBL/GenBank/DDBJ databases">
        <authorList>
            <person name="Xiong W."/>
            <person name="Schranz E."/>
        </authorList>
    </citation>
    <scope>NUCLEOTIDE SEQUENCE [LARGE SCALE GENOMIC DNA]</scope>
</reference>
<dbReference type="SUPFAM" id="SSF49562">
    <property type="entry name" value="C2 domain (Calcium/lipid-binding domain, CaLB)"/>
    <property type="match status" value="1"/>
</dbReference>
<organism evidence="13 14">
    <name type="scientific">Lactuca virosa</name>
    <dbReference type="NCBI Taxonomy" id="75947"/>
    <lineage>
        <taxon>Eukaryota</taxon>
        <taxon>Viridiplantae</taxon>
        <taxon>Streptophyta</taxon>
        <taxon>Embryophyta</taxon>
        <taxon>Tracheophyta</taxon>
        <taxon>Spermatophyta</taxon>
        <taxon>Magnoliopsida</taxon>
        <taxon>eudicotyledons</taxon>
        <taxon>Gunneridae</taxon>
        <taxon>Pentapetalae</taxon>
        <taxon>asterids</taxon>
        <taxon>campanulids</taxon>
        <taxon>Asterales</taxon>
        <taxon>Asteraceae</taxon>
        <taxon>Cichorioideae</taxon>
        <taxon>Cichorieae</taxon>
        <taxon>Lactucinae</taxon>
        <taxon>Lactuca</taxon>
    </lineage>
</organism>
<dbReference type="Gene3D" id="2.60.40.150">
    <property type="entry name" value="C2 domain"/>
    <property type="match status" value="1"/>
</dbReference>
<dbReference type="GO" id="GO:0008289">
    <property type="term" value="F:lipid binding"/>
    <property type="evidence" value="ECO:0007669"/>
    <property type="project" value="UniProtKB-KW"/>
</dbReference>
<evidence type="ECO:0000256" key="11">
    <source>
        <dbReference type="ARBA" id="ARBA00024037"/>
    </source>
</evidence>
<name>A0AAU9NHL3_9ASTR</name>
<evidence type="ECO:0000256" key="2">
    <source>
        <dbReference type="ARBA" id="ARBA00004236"/>
    </source>
</evidence>
<evidence type="ECO:0000313" key="14">
    <source>
        <dbReference type="Proteomes" id="UP001157418"/>
    </source>
</evidence>